<organism evidence="1">
    <name type="scientific">Siphoviridae sp. ct9lR64</name>
    <dbReference type="NCBI Taxonomy" id="2826178"/>
    <lineage>
        <taxon>Viruses</taxon>
        <taxon>Duplodnaviria</taxon>
        <taxon>Heunggongvirae</taxon>
        <taxon>Uroviricota</taxon>
        <taxon>Caudoviricetes</taxon>
    </lineage>
</organism>
<evidence type="ECO:0000313" key="1">
    <source>
        <dbReference type="EMBL" id="DAE23827.1"/>
    </source>
</evidence>
<protein>
    <submittedName>
        <fullName evidence="1">Uncharacterized protein</fullName>
    </submittedName>
</protein>
<reference evidence="1" key="1">
    <citation type="journal article" date="2021" name="Proc. Natl. Acad. Sci. U.S.A.">
        <title>A Catalog of Tens of Thousands of Viruses from Human Metagenomes Reveals Hidden Associations with Chronic Diseases.</title>
        <authorList>
            <person name="Tisza M.J."/>
            <person name="Buck C.B."/>
        </authorList>
    </citation>
    <scope>NUCLEOTIDE SEQUENCE</scope>
    <source>
        <strain evidence="1">Ct9lR64</strain>
    </source>
</reference>
<name>A0A8S5QY96_9CAUD</name>
<accession>A0A8S5QY96</accession>
<sequence>MFEGVKETLCARCAHMQVCAYQQDYLDILKAIENADITRDTPYGKTTSKKVIHYDFISEISVGCKYYQNWTGAYRSEGVNL</sequence>
<proteinExistence type="predicted"/>
<dbReference type="EMBL" id="BK015760">
    <property type="protein sequence ID" value="DAE23827.1"/>
    <property type="molecule type" value="Genomic_DNA"/>
</dbReference>